<dbReference type="Proteomes" id="UP000654345">
    <property type="component" value="Unassembled WGS sequence"/>
</dbReference>
<gene>
    <name evidence="1" type="ORF">KSB_87910</name>
</gene>
<dbReference type="EMBL" id="BNJG01000005">
    <property type="protein sequence ID" value="GHO60316.1"/>
    <property type="molecule type" value="Genomic_DNA"/>
</dbReference>
<comment type="caution">
    <text evidence="1">The sequence shown here is derived from an EMBL/GenBank/DDBJ whole genome shotgun (WGS) entry which is preliminary data.</text>
</comment>
<dbReference type="RefSeq" id="WP_236039104.1">
    <property type="nucleotide sequence ID" value="NZ_BNJG01000005.1"/>
</dbReference>
<reference evidence="1 2" key="1">
    <citation type="journal article" date="2021" name="Int. J. Syst. Evol. Microbiol.">
        <title>Reticulibacter mediterranei gen. nov., sp. nov., within the new family Reticulibacteraceae fam. nov., and Ktedonospora formicarum gen. nov., sp. nov., Ktedonobacter robiniae sp. nov., Dictyobacter formicarum sp. nov. and Dictyobacter arantiisoli sp. nov., belonging to the class Ktedonobacteria.</title>
        <authorList>
            <person name="Yabe S."/>
            <person name="Zheng Y."/>
            <person name="Wang C.M."/>
            <person name="Sakai Y."/>
            <person name="Abe K."/>
            <person name="Yokota A."/>
            <person name="Donadio S."/>
            <person name="Cavaletti L."/>
            <person name="Monciardini P."/>
        </authorList>
    </citation>
    <scope>NUCLEOTIDE SEQUENCE [LARGE SCALE GENOMIC DNA]</scope>
    <source>
        <strain evidence="1 2">SOSP1-30</strain>
    </source>
</reference>
<evidence type="ECO:0008006" key="3">
    <source>
        <dbReference type="Google" id="ProtNLM"/>
    </source>
</evidence>
<evidence type="ECO:0000313" key="2">
    <source>
        <dbReference type="Proteomes" id="UP000654345"/>
    </source>
</evidence>
<accession>A0ABQ3V5V2</accession>
<name>A0ABQ3V5V2_9CHLR</name>
<protein>
    <recommendedName>
        <fullName evidence="3">Transposase</fullName>
    </recommendedName>
</protein>
<organism evidence="1 2">
    <name type="scientific">Ktedonobacter robiniae</name>
    <dbReference type="NCBI Taxonomy" id="2778365"/>
    <lineage>
        <taxon>Bacteria</taxon>
        <taxon>Bacillati</taxon>
        <taxon>Chloroflexota</taxon>
        <taxon>Ktedonobacteria</taxon>
        <taxon>Ktedonobacterales</taxon>
        <taxon>Ktedonobacteraceae</taxon>
        <taxon>Ktedonobacter</taxon>
    </lineage>
</organism>
<evidence type="ECO:0000313" key="1">
    <source>
        <dbReference type="EMBL" id="GHO60316.1"/>
    </source>
</evidence>
<sequence length="106" mass="12053">MRLGKNKAIVAIARKLLVVVWHVLTNHEADRYAEPEKVALKFVVWSRKIGAQNRAGLKTREFVRRELMRLKMGEDLETIGWKSTKLIRLPSLEEGKAFLQAGTAGI</sequence>
<proteinExistence type="predicted"/>
<keyword evidence="2" id="KW-1185">Reference proteome</keyword>